<evidence type="ECO:0000313" key="2">
    <source>
        <dbReference type="EMBL" id="AZC00309.1"/>
    </source>
</evidence>
<proteinExistence type="predicted"/>
<feature type="region of interest" description="Disordered" evidence="1">
    <location>
        <begin position="257"/>
        <end position="296"/>
    </location>
</feature>
<protein>
    <recommendedName>
        <fullName evidence="4">Replication protein</fullName>
    </recommendedName>
</protein>
<dbReference type="EMBL" id="CP033540">
    <property type="protein sequence ID" value="AZC00309.1"/>
    <property type="molecule type" value="Genomic_DNA"/>
</dbReference>
<dbReference type="AlphaFoldDB" id="A0A3G6YIT7"/>
<organism evidence="2 3">
    <name type="scientific">Acinetobacter pittii</name>
    <name type="common">Acinetobacter genomosp. 3</name>
    <dbReference type="NCBI Taxonomy" id="48296"/>
    <lineage>
        <taxon>Bacteria</taxon>
        <taxon>Pseudomonadati</taxon>
        <taxon>Pseudomonadota</taxon>
        <taxon>Gammaproteobacteria</taxon>
        <taxon>Moraxellales</taxon>
        <taxon>Moraxellaceae</taxon>
        <taxon>Acinetobacter</taxon>
        <taxon>Acinetobacter calcoaceticus/baumannii complex</taxon>
    </lineage>
</organism>
<evidence type="ECO:0000313" key="3">
    <source>
        <dbReference type="Proteomes" id="UP000254410"/>
    </source>
</evidence>
<evidence type="ECO:0000256" key="1">
    <source>
        <dbReference type="SAM" id="MobiDB-lite"/>
    </source>
</evidence>
<dbReference type="Proteomes" id="UP000254410">
    <property type="component" value="Chromosome"/>
</dbReference>
<sequence length="296" mass="33976">MRDYGKVSPHFWTGSTGKKLRQCPDSIVVAMYLMTCPHANMLGLYYMPLLYVAHETGLGSEGAKKGLQWACDAGFCSYDEGSEMVWVHEMARFQVAESLKATDNRCKGIQKDYDSLPSNPYLASFYDKYAEAFCMTNKREEKAVFTQENKAPNKTLPSQEQEQEQEQEKSLSQAPAQNFEEPDDSWKPNTEHLKAILQKSKYSQRVQEILSMDDYEFHLSNFNAHHENSRYLTDNQKHSKFAQWLFEKFEKLETQKAKQAKPTNQAQGGSVNQAFDQQQPTYDENVKPVKLGGNFV</sequence>
<feature type="region of interest" description="Disordered" evidence="1">
    <location>
        <begin position="144"/>
        <end position="189"/>
    </location>
</feature>
<accession>A0A3G6YIT7</accession>
<evidence type="ECO:0008006" key="4">
    <source>
        <dbReference type="Google" id="ProtNLM"/>
    </source>
</evidence>
<reference evidence="2 3" key="2">
    <citation type="submission" date="2018-12" db="EMBL/GenBank/DDBJ databases">
        <title>Molecular Epidemiology of Emerging Carbapenem-Resistance in Acinetobacter nosocomialis and Acinetobacter pittii in Taiwan, 2010-2014.</title>
        <authorList>
            <person name="Huang W.-C."/>
            <person name="Wang H.-Y."/>
            <person name="Lai J.-F."/>
            <person name="Lauderdale T.-L."/>
            <person name="Sytwu H.-K."/>
        </authorList>
    </citation>
    <scope>NUCLEOTIDE SEQUENCE [LARGE SCALE GENOMIC DNA]</scope>
    <source>
        <strain evidence="2 3">2014S06-099</strain>
    </source>
</reference>
<name>A0A3G6YIT7_ACIPI</name>
<feature type="compositionally biased region" description="Polar residues" evidence="1">
    <location>
        <begin position="261"/>
        <end position="282"/>
    </location>
</feature>
<feature type="compositionally biased region" description="Polar residues" evidence="1">
    <location>
        <begin position="146"/>
        <end position="158"/>
    </location>
</feature>
<gene>
    <name evidence="2" type="ORF">DKE52_006230</name>
</gene>
<reference evidence="2 3" key="1">
    <citation type="submission" date="2018-11" db="EMBL/GenBank/DDBJ databases">
        <authorList>
            <person name="Kuo S.-C."/>
            <person name="Chen F.-J."/>
            <person name="Liao Y.-C."/>
        </authorList>
    </citation>
    <scope>NUCLEOTIDE SEQUENCE [LARGE SCALE GENOMIC DNA]</scope>
    <source>
        <strain evidence="2 3">2014S06-099</strain>
    </source>
</reference>